<sequence>MKDITFNERLLTPVETSEMVGKSVAWLARKRWEGGGIPYRKIGRHVRYQLTDVLEWLNSQPRLISTSQLGK</sequence>
<dbReference type="HOGENOM" id="CLU_140176_9_5_4"/>
<evidence type="ECO:0000259" key="1">
    <source>
        <dbReference type="Pfam" id="PF12728"/>
    </source>
</evidence>
<accession>G0ET35</accession>
<dbReference type="Proteomes" id="UP000006798">
    <property type="component" value="Chromosome 1"/>
</dbReference>
<feature type="domain" description="Helix-turn-helix" evidence="1">
    <location>
        <begin position="10"/>
        <end position="60"/>
    </location>
</feature>
<dbReference type="RefSeq" id="WP_013957620.1">
    <property type="nucleotide sequence ID" value="NC_015726.1"/>
</dbReference>
<evidence type="ECO:0000313" key="3">
    <source>
        <dbReference type="Proteomes" id="UP000006798"/>
    </source>
</evidence>
<organism evidence="2 3">
    <name type="scientific">Cupriavidus necator (strain ATCC 43291 / DSM 13513 / CCUG 52238 / LMG 8453 / N-1)</name>
    <name type="common">Ralstonia eutropha</name>
    <dbReference type="NCBI Taxonomy" id="1042878"/>
    <lineage>
        <taxon>Bacteria</taxon>
        <taxon>Pseudomonadati</taxon>
        <taxon>Pseudomonadota</taxon>
        <taxon>Betaproteobacteria</taxon>
        <taxon>Burkholderiales</taxon>
        <taxon>Burkholderiaceae</taxon>
        <taxon>Cupriavidus</taxon>
    </lineage>
</organism>
<proteinExistence type="predicted"/>
<dbReference type="Pfam" id="PF12728">
    <property type="entry name" value="HTH_17"/>
    <property type="match status" value="1"/>
</dbReference>
<dbReference type="EMBL" id="CP002877">
    <property type="protein sequence ID" value="AEI78041.1"/>
    <property type="molecule type" value="Genomic_DNA"/>
</dbReference>
<dbReference type="SUPFAM" id="SSF46955">
    <property type="entry name" value="Putative DNA-binding domain"/>
    <property type="match status" value="1"/>
</dbReference>
<dbReference type="InterPro" id="IPR041657">
    <property type="entry name" value="HTH_17"/>
</dbReference>
<dbReference type="KEGG" id="cnc:CNE_1c27260"/>
<dbReference type="AlphaFoldDB" id="G0ET35"/>
<gene>
    <name evidence="2" type="ordered locus">CNE_1c27260</name>
</gene>
<protein>
    <recommendedName>
        <fullName evidence="1">Helix-turn-helix domain-containing protein</fullName>
    </recommendedName>
</protein>
<name>G0ET35_CUPNN</name>
<dbReference type="InterPro" id="IPR009061">
    <property type="entry name" value="DNA-bd_dom_put_sf"/>
</dbReference>
<evidence type="ECO:0000313" key="2">
    <source>
        <dbReference type="EMBL" id="AEI78041.1"/>
    </source>
</evidence>
<reference evidence="2 3" key="1">
    <citation type="journal article" date="2011" name="J. Bacteriol.">
        <title>Complete genome sequence of the type strain Cupriavidus necator N-1.</title>
        <authorList>
            <person name="Poehlein A."/>
            <person name="Kusian B."/>
            <person name="Friedrich B."/>
            <person name="Daniel R."/>
            <person name="Bowien B."/>
        </authorList>
    </citation>
    <scope>NUCLEOTIDE SEQUENCE [LARGE SCALE GENOMIC DNA]</scope>
    <source>
        <strain evidence="3">ATCC 43291 / DSM 13513 / CCUG 52238 / LMG 8453 / N-1</strain>
    </source>
</reference>
<dbReference type="GeneID" id="34310600"/>